<feature type="site" description="Lowers pKa of active site Tyr" evidence="7">
    <location>
        <position position="72"/>
    </location>
</feature>
<dbReference type="Pfam" id="PF00248">
    <property type="entry name" value="Aldo_ket_red"/>
    <property type="match status" value="1"/>
</dbReference>
<proteinExistence type="inferred from homology"/>
<keyword evidence="2" id="KW-0521">NADP</keyword>
<dbReference type="RefSeq" id="WP_091598730.1">
    <property type="nucleotide sequence ID" value="NZ_FNEE01000021.1"/>
</dbReference>
<dbReference type="EMBL" id="FNEE01000021">
    <property type="protein sequence ID" value="SDK83818.1"/>
    <property type="molecule type" value="Genomic_DNA"/>
</dbReference>
<reference evidence="10" key="1">
    <citation type="submission" date="2016-10" db="EMBL/GenBank/DDBJ databases">
        <authorList>
            <person name="Varghese N."/>
            <person name="Submissions S."/>
        </authorList>
    </citation>
    <scope>NUCLEOTIDE SEQUENCE [LARGE SCALE GENOMIC DNA]</scope>
    <source>
        <strain evidence="10">CGMCC 1.11022</strain>
    </source>
</reference>
<dbReference type="SUPFAM" id="SSF51430">
    <property type="entry name" value="NAD(P)-linked oxidoreductase"/>
    <property type="match status" value="1"/>
</dbReference>
<dbReference type="InterPro" id="IPR018170">
    <property type="entry name" value="Aldo/ket_reductase_CS"/>
</dbReference>
<evidence type="ECO:0000256" key="1">
    <source>
        <dbReference type="ARBA" id="ARBA00007905"/>
    </source>
</evidence>
<dbReference type="InterPro" id="IPR020471">
    <property type="entry name" value="AKR"/>
</dbReference>
<dbReference type="GO" id="GO:0051596">
    <property type="term" value="P:methylglyoxal catabolic process"/>
    <property type="evidence" value="ECO:0007669"/>
    <property type="project" value="TreeGrafter"/>
</dbReference>
<dbReference type="FunFam" id="3.20.20.100:FF:000002">
    <property type="entry name" value="2,5-diketo-D-gluconic acid reductase A"/>
    <property type="match status" value="1"/>
</dbReference>
<evidence type="ECO:0000256" key="2">
    <source>
        <dbReference type="ARBA" id="ARBA00022857"/>
    </source>
</evidence>
<evidence type="ECO:0000256" key="5">
    <source>
        <dbReference type="PIRSR" id="PIRSR000097-1"/>
    </source>
</evidence>
<dbReference type="PRINTS" id="PR00069">
    <property type="entry name" value="ALDKETRDTASE"/>
</dbReference>
<dbReference type="InterPro" id="IPR036812">
    <property type="entry name" value="NAD(P)_OxRdtase_dom_sf"/>
</dbReference>
<evidence type="ECO:0000256" key="3">
    <source>
        <dbReference type="ARBA" id="ARBA00023002"/>
    </source>
</evidence>
<gene>
    <name evidence="9" type="ORF">SAMN05428953_12184</name>
</gene>
<dbReference type="AlphaFoldDB" id="A0A1G9F606"/>
<sequence>MLNAMVNGTAIPVVGLGTWTLMGEACSELVADALLLGYRHIDTAAYYKNERAVGEGLRFSGIPRDEIFVTTKVHYPDIAPGDLERSAEESLKRLGMDTVDLLLIHWPNPAIPLTGSIKALNAVRNSGMARHIGVSNFPSGLLAEAVHLSDAPLLANQVEYHPYLDQTKLHVACRAAGMAMVAYCPLGRGGALFEEEVIGAASKRHGKSPAQIVLRWHVQQEGVVAIPRAERKEWLAENIDLFDFELSAYEMTAISRLGSRNHRIEDFGSLKCDSLQWDQPG</sequence>
<dbReference type="Gene3D" id="3.20.20.100">
    <property type="entry name" value="NADP-dependent oxidoreductase domain"/>
    <property type="match status" value="1"/>
</dbReference>
<evidence type="ECO:0000313" key="10">
    <source>
        <dbReference type="Proteomes" id="UP000198894"/>
    </source>
</evidence>
<feature type="domain" description="NADP-dependent oxidoreductase" evidence="8">
    <location>
        <begin position="14"/>
        <end position="256"/>
    </location>
</feature>
<dbReference type="Proteomes" id="UP000198894">
    <property type="component" value="Unassembled WGS sequence"/>
</dbReference>
<comment type="catalytic activity">
    <reaction evidence="4">
        <text>hydroxyacetone + NADP(+) = methylglyoxal + NADPH + H(+)</text>
        <dbReference type="Rhea" id="RHEA:27986"/>
        <dbReference type="ChEBI" id="CHEBI:15378"/>
        <dbReference type="ChEBI" id="CHEBI:17158"/>
        <dbReference type="ChEBI" id="CHEBI:27957"/>
        <dbReference type="ChEBI" id="CHEBI:57783"/>
        <dbReference type="ChEBI" id="CHEBI:58349"/>
    </reaction>
</comment>
<feature type="binding site" evidence="6">
    <location>
        <position position="105"/>
    </location>
    <ligand>
        <name>substrate</name>
    </ligand>
</feature>
<keyword evidence="3" id="KW-0560">Oxidoreductase</keyword>
<dbReference type="PROSITE" id="PS00798">
    <property type="entry name" value="ALDOKETO_REDUCTASE_1"/>
    <property type="match status" value="1"/>
</dbReference>
<evidence type="ECO:0000256" key="7">
    <source>
        <dbReference type="PIRSR" id="PIRSR000097-3"/>
    </source>
</evidence>
<dbReference type="PANTHER" id="PTHR43827">
    <property type="entry name" value="2,5-DIKETO-D-GLUCONIC ACID REDUCTASE"/>
    <property type="match status" value="1"/>
</dbReference>
<evidence type="ECO:0000256" key="4">
    <source>
        <dbReference type="ARBA" id="ARBA00049445"/>
    </source>
</evidence>
<evidence type="ECO:0000256" key="6">
    <source>
        <dbReference type="PIRSR" id="PIRSR000097-2"/>
    </source>
</evidence>
<dbReference type="PIRSF" id="PIRSF000097">
    <property type="entry name" value="AKR"/>
    <property type="match status" value="1"/>
</dbReference>
<protein>
    <submittedName>
        <fullName evidence="9">Aldo/keto reductase</fullName>
    </submittedName>
</protein>
<dbReference type="GO" id="GO:1990002">
    <property type="term" value="F:methylglyoxal reductase (NADPH) (acetol producing) activity"/>
    <property type="evidence" value="ECO:0007669"/>
    <property type="project" value="TreeGrafter"/>
</dbReference>
<keyword evidence="10" id="KW-1185">Reference proteome</keyword>
<name>A0A1G9F606_9HYPH</name>
<dbReference type="InterPro" id="IPR023210">
    <property type="entry name" value="NADP_OxRdtase_dom"/>
</dbReference>
<evidence type="ECO:0000259" key="8">
    <source>
        <dbReference type="Pfam" id="PF00248"/>
    </source>
</evidence>
<organism evidence="9 10">
    <name type="scientific">Mesorhizobium muleiense</name>
    <dbReference type="NCBI Taxonomy" id="1004279"/>
    <lineage>
        <taxon>Bacteria</taxon>
        <taxon>Pseudomonadati</taxon>
        <taxon>Pseudomonadota</taxon>
        <taxon>Alphaproteobacteria</taxon>
        <taxon>Hyphomicrobiales</taxon>
        <taxon>Phyllobacteriaceae</taxon>
        <taxon>Mesorhizobium</taxon>
    </lineage>
</organism>
<accession>A0A1G9F606</accession>
<evidence type="ECO:0000313" key="9">
    <source>
        <dbReference type="EMBL" id="SDK83818.1"/>
    </source>
</evidence>
<feature type="active site" description="Proton donor" evidence="5">
    <location>
        <position position="47"/>
    </location>
</feature>
<dbReference type="PROSITE" id="PS00062">
    <property type="entry name" value="ALDOKETO_REDUCTASE_2"/>
    <property type="match status" value="1"/>
</dbReference>
<comment type="similarity">
    <text evidence="1">Belongs to the aldo/keto reductase family.</text>
</comment>
<dbReference type="PANTHER" id="PTHR43827:SF3">
    <property type="entry name" value="NADP-DEPENDENT OXIDOREDUCTASE DOMAIN-CONTAINING PROTEIN"/>
    <property type="match status" value="1"/>
</dbReference>